<dbReference type="OrthoDB" id="9808843at2"/>
<dbReference type="InterPro" id="IPR001789">
    <property type="entry name" value="Sig_transdc_resp-reg_receiver"/>
</dbReference>
<dbReference type="GO" id="GO:0003677">
    <property type="term" value="F:DNA binding"/>
    <property type="evidence" value="ECO:0007669"/>
    <property type="project" value="UniProtKB-KW"/>
</dbReference>
<dbReference type="SUPFAM" id="SSF52172">
    <property type="entry name" value="CheY-like"/>
    <property type="match status" value="1"/>
</dbReference>
<dbReference type="AlphaFoldDB" id="A0A556CK40"/>
<evidence type="ECO:0000256" key="2">
    <source>
        <dbReference type="ARBA" id="ARBA00023015"/>
    </source>
</evidence>
<keyword evidence="3" id="KW-0238">DNA-binding</keyword>
<keyword evidence="1 5" id="KW-0597">Phosphoprotein</keyword>
<evidence type="ECO:0000313" key="8">
    <source>
        <dbReference type="EMBL" id="TSI17791.1"/>
    </source>
</evidence>
<evidence type="ECO:0000256" key="5">
    <source>
        <dbReference type="PROSITE-ProRule" id="PRU00169"/>
    </source>
</evidence>
<evidence type="ECO:0000256" key="1">
    <source>
        <dbReference type="ARBA" id="ARBA00022553"/>
    </source>
</evidence>
<dbReference type="SMART" id="SM00448">
    <property type="entry name" value="REC"/>
    <property type="match status" value="1"/>
</dbReference>
<evidence type="ECO:0000259" key="6">
    <source>
        <dbReference type="PROSITE" id="PS50043"/>
    </source>
</evidence>
<dbReference type="InterPro" id="IPR058245">
    <property type="entry name" value="NreC/VraR/RcsB-like_REC"/>
</dbReference>
<dbReference type="SUPFAM" id="SSF46894">
    <property type="entry name" value="C-terminal effector domain of the bipartite response regulators"/>
    <property type="match status" value="1"/>
</dbReference>
<dbReference type="Proteomes" id="UP000316406">
    <property type="component" value="Unassembled WGS sequence"/>
</dbReference>
<dbReference type="PROSITE" id="PS50110">
    <property type="entry name" value="RESPONSE_REGULATORY"/>
    <property type="match status" value="1"/>
</dbReference>
<comment type="caution">
    <text evidence="8">The sequence shown here is derived from an EMBL/GenBank/DDBJ whole genome shotgun (WGS) entry which is preliminary data.</text>
</comment>
<dbReference type="SMART" id="SM00421">
    <property type="entry name" value="HTH_LUXR"/>
    <property type="match status" value="1"/>
</dbReference>
<dbReference type="CDD" id="cd06170">
    <property type="entry name" value="LuxR_C_like"/>
    <property type="match status" value="1"/>
</dbReference>
<reference evidence="8 9" key="1">
    <citation type="submission" date="2019-07" db="EMBL/GenBank/DDBJ databases">
        <title>Draft genome sequence of Brevibacterium aurantiacum XU54 isolated from Xinjiang China.</title>
        <authorList>
            <person name="Xu X."/>
        </authorList>
    </citation>
    <scope>NUCLEOTIDE SEQUENCE [LARGE SCALE GENOMIC DNA]</scope>
    <source>
        <strain evidence="8 9">XU54</strain>
    </source>
</reference>
<evidence type="ECO:0000256" key="4">
    <source>
        <dbReference type="ARBA" id="ARBA00023163"/>
    </source>
</evidence>
<name>A0A556CK40_BREAU</name>
<evidence type="ECO:0000259" key="7">
    <source>
        <dbReference type="PROSITE" id="PS50110"/>
    </source>
</evidence>
<dbReference type="PANTHER" id="PTHR43214:SF24">
    <property type="entry name" value="TRANSCRIPTIONAL REGULATORY PROTEIN NARL-RELATED"/>
    <property type="match status" value="1"/>
</dbReference>
<keyword evidence="9" id="KW-1185">Reference proteome</keyword>
<dbReference type="GO" id="GO:0006355">
    <property type="term" value="P:regulation of DNA-templated transcription"/>
    <property type="evidence" value="ECO:0007669"/>
    <property type="project" value="InterPro"/>
</dbReference>
<organism evidence="8 9">
    <name type="scientific">Brevibacterium aurantiacum</name>
    <dbReference type="NCBI Taxonomy" id="273384"/>
    <lineage>
        <taxon>Bacteria</taxon>
        <taxon>Bacillati</taxon>
        <taxon>Actinomycetota</taxon>
        <taxon>Actinomycetes</taxon>
        <taxon>Micrococcales</taxon>
        <taxon>Brevibacteriaceae</taxon>
        <taxon>Brevibacterium</taxon>
    </lineage>
</organism>
<dbReference type="PRINTS" id="PR00038">
    <property type="entry name" value="HTHLUXR"/>
</dbReference>
<evidence type="ECO:0000313" key="9">
    <source>
        <dbReference type="Proteomes" id="UP000316406"/>
    </source>
</evidence>
<feature type="domain" description="Response regulatory" evidence="7">
    <location>
        <begin position="5"/>
        <end position="121"/>
    </location>
</feature>
<dbReference type="InterPro" id="IPR011006">
    <property type="entry name" value="CheY-like_superfamily"/>
</dbReference>
<evidence type="ECO:0000256" key="3">
    <source>
        <dbReference type="ARBA" id="ARBA00023125"/>
    </source>
</evidence>
<dbReference type="Gene3D" id="3.40.50.2300">
    <property type="match status" value="1"/>
</dbReference>
<protein>
    <submittedName>
        <fullName evidence="8">Response regulator transcription factor</fullName>
    </submittedName>
</protein>
<dbReference type="InterPro" id="IPR039420">
    <property type="entry name" value="WalR-like"/>
</dbReference>
<dbReference type="GO" id="GO:0000160">
    <property type="term" value="P:phosphorelay signal transduction system"/>
    <property type="evidence" value="ECO:0007669"/>
    <property type="project" value="InterPro"/>
</dbReference>
<proteinExistence type="predicted"/>
<dbReference type="RefSeq" id="WP_143921706.1">
    <property type="nucleotide sequence ID" value="NZ_VLTK01000003.1"/>
</dbReference>
<dbReference type="Pfam" id="PF00196">
    <property type="entry name" value="GerE"/>
    <property type="match status" value="1"/>
</dbReference>
<accession>A0A556CK40</accession>
<dbReference type="InterPro" id="IPR000792">
    <property type="entry name" value="Tscrpt_reg_LuxR_C"/>
</dbReference>
<feature type="modified residue" description="4-aspartylphosphate" evidence="5">
    <location>
        <position position="56"/>
    </location>
</feature>
<feature type="domain" description="HTH luxR-type" evidence="6">
    <location>
        <begin position="147"/>
        <end position="212"/>
    </location>
</feature>
<dbReference type="Pfam" id="PF00072">
    <property type="entry name" value="Response_reg"/>
    <property type="match status" value="1"/>
</dbReference>
<dbReference type="InterPro" id="IPR016032">
    <property type="entry name" value="Sig_transdc_resp-reg_C-effctor"/>
</dbReference>
<dbReference type="EMBL" id="VLTK01000003">
    <property type="protein sequence ID" value="TSI17791.1"/>
    <property type="molecule type" value="Genomic_DNA"/>
</dbReference>
<sequence length="212" mass="22322">MSLLRVLIADDDPLVCAYLSSQLSAVDGIEVTGVAGDGAEAVEMAIRTGPDVVLMDIRMPGLDGIQATKELTRGDEGPAVLLMTTVDSDHAVVAGLSAGASGYVLKTSPTTTIVDALRTAAAGADVLSPEATRRLLRLATHNQAAEEDPRITALAGREREVLRLVGEGRTNSDIARTLYLAESTVKGHVSRLMDTLDCDNRTKLALMAPRES</sequence>
<keyword evidence="4" id="KW-0804">Transcription</keyword>
<dbReference type="PANTHER" id="PTHR43214">
    <property type="entry name" value="TWO-COMPONENT RESPONSE REGULATOR"/>
    <property type="match status" value="1"/>
</dbReference>
<gene>
    <name evidence="8" type="ORF">FO013_06250</name>
</gene>
<dbReference type="CDD" id="cd17535">
    <property type="entry name" value="REC_NarL-like"/>
    <property type="match status" value="1"/>
</dbReference>
<dbReference type="PROSITE" id="PS50043">
    <property type="entry name" value="HTH_LUXR_2"/>
    <property type="match status" value="1"/>
</dbReference>
<keyword evidence="2" id="KW-0805">Transcription regulation</keyword>